<dbReference type="OrthoDB" id="980917at2759"/>
<dbReference type="EMBL" id="JADFTS010000002">
    <property type="protein sequence ID" value="KAF9618108.1"/>
    <property type="molecule type" value="Genomic_DNA"/>
</dbReference>
<dbReference type="PANTHER" id="PTHR16092:SF14">
    <property type="entry name" value="EXOCYST COMPLEX COMPONENT 1 ISOFORM X1"/>
    <property type="match status" value="1"/>
</dbReference>
<gene>
    <name evidence="2" type="ORF">IFM89_000067</name>
</gene>
<dbReference type="Proteomes" id="UP000631114">
    <property type="component" value="Unassembled WGS sequence"/>
</dbReference>
<feature type="domain" description="Exocyst complex component Sec3 PIP2-binding N-terminal" evidence="1">
    <location>
        <begin position="49"/>
        <end position="146"/>
    </location>
</feature>
<evidence type="ECO:0000313" key="2">
    <source>
        <dbReference type="EMBL" id="KAF9618108.1"/>
    </source>
</evidence>
<reference evidence="2 3" key="1">
    <citation type="submission" date="2020-10" db="EMBL/GenBank/DDBJ databases">
        <title>The Coptis chinensis genome and diversification of protoberbering-type alkaloids.</title>
        <authorList>
            <person name="Wang B."/>
            <person name="Shu S."/>
            <person name="Song C."/>
            <person name="Liu Y."/>
        </authorList>
    </citation>
    <scope>NUCLEOTIDE SEQUENCE [LARGE SCALE GENOMIC DNA]</scope>
    <source>
        <strain evidence="2">HL-2020</strain>
        <tissue evidence="2">Leaf</tissue>
    </source>
</reference>
<evidence type="ECO:0000313" key="3">
    <source>
        <dbReference type="Proteomes" id="UP000631114"/>
    </source>
</evidence>
<sequence length="228" mass="25087">MAKSSADDAELKRACEAAIEGTKQKIVLSIRVAKSRGIWGKSGRLSRGHMAKSRVLAISIKVKGQRTKAFLRVLKENGGIFEPAKLYKLKHLSKVELVSNDPSGCTFMLGFDNLRSQSVAPPQWTMRNVDDRNRLLVCILNICKEVLTRLPKVVGIDIVEMALWAKENSQNTTSVASQAKPQNGGPVATIVAEDDLKVTVEKDLVSQAEEEDMEALLGTYVLLHLLFS</sequence>
<evidence type="ECO:0000259" key="1">
    <source>
        <dbReference type="SMART" id="SM01313"/>
    </source>
</evidence>
<organism evidence="2 3">
    <name type="scientific">Coptis chinensis</name>
    <dbReference type="NCBI Taxonomy" id="261450"/>
    <lineage>
        <taxon>Eukaryota</taxon>
        <taxon>Viridiplantae</taxon>
        <taxon>Streptophyta</taxon>
        <taxon>Embryophyta</taxon>
        <taxon>Tracheophyta</taxon>
        <taxon>Spermatophyta</taxon>
        <taxon>Magnoliopsida</taxon>
        <taxon>Ranunculales</taxon>
        <taxon>Ranunculaceae</taxon>
        <taxon>Coptidoideae</taxon>
        <taxon>Coptis</taxon>
    </lineage>
</organism>
<comment type="caution">
    <text evidence="2">The sequence shown here is derived from an EMBL/GenBank/DDBJ whole genome shotgun (WGS) entry which is preliminary data.</text>
</comment>
<dbReference type="GO" id="GO:0005546">
    <property type="term" value="F:phosphatidylinositol-4,5-bisphosphate binding"/>
    <property type="evidence" value="ECO:0007669"/>
    <property type="project" value="TreeGrafter"/>
</dbReference>
<dbReference type="InterPro" id="IPR028258">
    <property type="entry name" value="Sec3-PIP2_bind"/>
</dbReference>
<feature type="non-terminal residue" evidence="2">
    <location>
        <position position="1"/>
    </location>
</feature>
<dbReference type="GO" id="GO:0006893">
    <property type="term" value="P:Golgi to plasma membrane transport"/>
    <property type="evidence" value="ECO:0007669"/>
    <property type="project" value="TreeGrafter"/>
</dbReference>
<protein>
    <recommendedName>
        <fullName evidence="1">Exocyst complex component Sec3 PIP2-binding N-terminal domain-containing protein</fullName>
    </recommendedName>
</protein>
<keyword evidence="3" id="KW-1185">Reference proteome</keyword>
<accession>A0A835IK94</accession>
<dbReference type="AlphaFoldDB" id="A0A835IK94"/>
<dbReference type="GO" id="GO:0006887">
    <property type="term" value="P:exocytosis"/>
    <property type="evidence" value="ECO:0007669"/>
    <property type="project" value="TreeGrafter"/>
</dbReference>
<dbReference type="PANTHER" id="PTHR16092">
    <property type="entry name" value="SEC3/SYNTAXIN-RELATED"/>
    <property type="match status" value="1"/>
</dbReference>
<dbReference type="SMART" id="SM01313">
    <property type="entry name" value="Sec3-PIP2_bind"/>
    <property type="match status" value="1"/>
</dbReference>
<proteinExistence type="predicted"/>
<dbReference type="GO" id="GO:0000145">
    <property type="term" value="C:exocyst"/>
    <property type="evidence" value="ECO:0007669"/>
    <property type="project" value="TreeGrafter"/>
</dbReference>
<dbReference type="Pfam" id="PF15277">
    <property type="entry name" value="Sec3-PIP2_bind"/>
    <property type="match status" value="1"/>
</dbReference>
<dbReference type="GO" id="GO:0005886">
    <property type="term" value="C:plasma membrane"/>
    <property type="evidence" value="ECO:0007669"/>
    <property type="project" value="TreeGrafter"/>
</dbReference>
<name>A0A835IK94_9MAGN</name>